<dbReference type="AlphaFoldDB" id="A0A2S4KNE2"/>
<keyword evidence="3" id="KW-1185">Reference proteome</keyword>
<dbReference type="Proteomes" id="UP000237481">
    <property type="component" value="Unassembled WGS sequence"/>
</dbReference>
<evidence type="ECO:0000256" key="1">
    <source>
        <dbReference type="SAM" id="MobiDB-lite"/>
    </source>
</evidence>
<proteinExistence type="predicted"/>
<sequence>MGSSQSSASAASADGSTAKKSLYQRHQDKKRGAPISDEDLKKYTGKTRDEFDAFAANTPGVGRNQLAGKMSVGPASGLGGLAAGEGYGGWGPGAEPNGPDRGMTFPPRRE</sequence>
<organism evidence="2 3">
    <name type="scientific">Tolypocladium paradoxum</name>
    <dbReference type="NCBI Taxonomy" id="94208"/>
    <lineage>
        <taxon>Eukaryota</taxon>
        <taxon>Fungi</taxon>
        <taxon>Dikarya</taxon>
        <taxon>Ascomycota</taxon>
        <taxon>Pezizomycotina</taxon>
        <taxon>Sordariomycetes</taxon>
        <taxon>Hypocreomycetidae</taxon>
        <taxon>Hypocreales</taxon>
        <taxon>Ophiocordycipitaceae</taxon>
        <taxon>Tolypocladium</taxon>
    </lineage>
</organism>
<protein>
    <submittedName>
        <fullName evidence="2">Uncharacterized protein</fullName>
    </submittedName>
</protein>
<reference evidence="2 3" key="1">
    <citation type="submission" date="2018-01" db="EMBL/GenBank/DDBJ databases">
        <title>Harnessing the power of phylogenomics to disentangle the directionality and signatures of interkingdom host jumping in the parasitic fungal genus Tolypocladium.</title>
        <authorList>
            <person name="Quandt C.A."/>
            <person name="Patterson W."/>
            <person name="Spatafora J.W."/>
        </authorList>
    </citation>
    <scope>NUCLEOTIDE SEQUENCE [LARGE SCALE GENOMIC DNA]</scope>
    <source>
        <strain evidence="2 3">NRBC 100945</strain>
    </source>
</reference>
<dbReference type="EMBL" id="PKSG01001015">
    <property type="protein sequence ID" value="POR31690.1"/>
    <property type="molecule type" value="Genomic_DNA"/>
</dbReference>
<comment type="caution">
    <text evidence="2">The sequence shown here is derived from an EMBL/GenBank/DDBJ whole genome shotgun (WGS) entry which is preliminary data.</text>
</comment>
<feature type="region of interest" description="Disordered" evidence="1">
    <location>
        <begin position="89"/>
        <end position="110"/>
    </location>
</feature>
<feature type="region of interest" description="Disordered" evidence="1">
    <location>
        <begin position="1"/>
        <end position="44"/>
    </location>
</feature>
<feature type="compositionally biased region" description="Low complexity" evidence="1">
    <location>
        <begin position="1"/>
        <end position="21"/>
    </location>
</feature>
<gene>
    <name evidence="2" type="ORF">TPAR_08099</name>
</gene>
<accession>A0A2S4KNE2</accession>
<dbReference type="OrthoDB" id="4837859at2759"/>
<name>A0A2S4KNE2_9HYPO</name>
<evidence type="ECO:0000313" key="3">
    <source>
        <dbReference type="Proteomes" id="UP000237481"/>
    </source>
</evidence>
<evidence type="ECO:0000313" key="2">
    <source>
        <dbReference type="EMBL" id="POR31690.1"/>
    </source>
</evidence>